<evidence type="ECO:0000259" key="6">
    <source>
        <dbReference type="PROSITE" id="PS50045"/>
    </source>
</evidence>
<dbReference type="SUPFAM" id="SSF52540">
    <property type="entry name" value="P-loop containing nucleoside triphosphate hydrolases"/>
    <property type="match status" value="1"/>
</dbReference>
<dbReference type="PANTHER" id="PTHR32071:SF120">
    <property type="entry name" value="TRANSCRIPTIONAL REGULATOR-RELATED"/>
    <property type="match status" value="1"/>
</dbReference>
<dbReference type="Gene3D" id="3.40.50.300">
    <property type="entry name" value="P-loop containing nucleotide triphosphate hydrolases"/>
    <property type="match status" value="1"/>
</dbReference>
<dbReference type="InterPro" id="IPR003593">
    <property type="entry name" value="AAA+_ATPase"/>
</dbReference>
<dbReference type="Gene3D" id="1.10.10.60">
    <property type="entry name" value="Homeodomain-like"/>
    <property type="match status" value="1"/>
</dbReference>
<evidence type="ECO:0000256" key="2">
    <source>
        <dbReference type="ARBA" id="ARBA00022840"/>
    </source>
</evidence>
<evidence type="ECO:0000313" key="8">
    <source>
        <dbReference type="Proteomes" id="UP000444316"/>
    </source>
</evidence>
<dbReference type="GO" id="GO:0005524">
    <property type="term" value="F:ATP binding"/>
    <property type="evidence" value="ECO:0007669"/>
    <property type="project" value="UniProtKB-KW"/>
</dbReference>
<accession>A0A845I1D0</accession>
<dbReference type="SUPFAM" id="SSF46689">
    <property type="entry name" value="Homeodomain-like"/>
    <property type="match status" value="1"/>
</dbReference>
<dbReference type="InterPro" id="IPR002197">
    <property type="entry name" value="HTH_Fis"/>
</dbReference>
<dbReference type="CDD" id="cd00009">
    <property type="entry name" value="AAA"/>
    <property type="match status" value="1"/>
</dbReference>
<comment type="caution">
    <text evidence="7">The sequence shown here is derived from an EMBL/GenBank/DDBJ whole genome shotgun (WGS) entry which is preliminary data.</text>
</comment>
<dbReference type="Pfam" id="PF20161">
    <property type="entry name" value="VpsR"/>
    <property type="match status" value="1"/>
</dbReference>
<name>A0A845I1D0_9BURK</name>
<evidence type="ECO:0000256" key="3">
    <source>
        <dbReference type="ARBA" id="ARBA00023015"/>
    </source>
</evidence>
<dbReference type="FunFam" id="3.40.50.300:FF:000006">
    <property type="entry name" value="DNA-binding transcriptional regulator NtrC"/>
    <property type="match status" value="1"/>
</dbReference>
<evidence type="ECO:0000256" key="1">
    <source>
        <dbReference type="ARBA" id="ARBA00022741"/>
    </source>
</evidence>
<dbReference type="GO" id="GO:0043565">
    <property type="term" value="F:sequence-specific DNA binding"/>
    <property type="evidence" value="ECO:0007669"/>
    <property type="project" value="InterPro"/>
</dbReference>
<protein>
    <submittedName>
        <fullName evidence="7">Helix-turn-helix domain-containing protein</fullName>
    </submittedName>
</protein>
<evidence type="ECO:0000256" key="5">
    <source>
        <dbReference type="ARBA" id="ARBA00023163"/>
    </source>
</evidence>
<sequence>MTPHSAILCVALGNSLPPATLAQALQGHVVHHVDSLKEAERLQVLLSARVGVLLLSAELPQPQAALEAFLLRCWQMRWIVVLPPSLLAQPYWRSLLHTHCHDFHTLPADAARLNQTLGHALGLAALAPLTRPDKPALLEQMVGPSRALTQLRGQLQRVAGVLAPVLITGESGTGKELVAQAVHGLSARRSAPFIAVNCGAMPASLIHAELFGHERGAYTGASRERRGLIEAAQGGTLLLDEIGDLPLELQANLLRFLQEKTIFRLGSTASRPVDVRVLAATHVDLAQAVARGSFREDLYYRLNVLALEVPPLRQRRDDLLPLAEHFFERYASERASQLRGFSKAAELAIAAHDWPGNVRELLNRVRRAMVMAAGRLIMPDDLGLAAATPERAAVALDDARVLAERAAIAASLLEAGSNVAQAARRLGVSRMTLYRLLAKHGIPVRSHQGDIGRAAPG</sequence>
<dbReference type="AlphaFoldDB" id="A0A845I1D0"/>
<dbReference type="GO" id="GO:0006355">
    <property type="term" value="P:regulation of DNA-templated transcription"/>
    <property type="evidence" value="ECO:0007669"/>
    <property type="project" value="InterPro"/>
</dbReference>
<dbReference type="InterPro" id="IPR002078">
    <property type="entry name" value="Sigma_54_int"/>
</dbReference>
<dbReference type="Pfam" id="PF00158">
    <property type="entry name" value="Sigma54_activat"/>
    <property type="match status" value="1"/>
</dbReference>
<dbReference type="InterPro" id="IPR025943">
    <property type="entry name" value="Sigma_54_int_dom_ATP-bd_2"/>
</dbReference>
<dbReference type="InterPro" id="IPR027417">
    <property type="entry name" value="P-loop_NTPase"/>
</dbReference>
<dbReference type="EMBL" id="WWCL01000001">
    <property type="protein sequence ID" value="MYN44906.1"/>
    <property type="molecule type" value="Genomic_DNA"/>
</dbReference>
<evidence type="ECO:0000313" key="7">
    <source>
        <dbReference type="EMBL" id="MYN44906.1"/>
    </source>
</evidence>
<gene>
    <name evidence="7" type="ORF">GTP23_07460</name>
</gene>
<dbReference type="PRINTS" id="PR01590">
    <property type="entry name" value="HTHFIS"/>
</dbReference>
<dbReference type="PROSITE" id="PS50045">
    <property type="entry name" value="SIGMA54_INTERACT_4"/>
    <property type="match status" value="1"/>
</dbReference>
<dbReference type="PROSITE" id="PS00675">
    <property type="entry name" value="SIGMA54_INTERACT_1"/>
    <property type="match status" value="1"/>
</dbReference>
<dbReference type="Pfam" id="PF25601">
    <property type="entry name" value="AAA_lid_14"/>
    <property type="match status" value="1"/>
</dbReference>
<dbReference type="Proteomes" id="UP000444316">
    <property type="component" value="Unassembled WGS sequence"/>
</dbReference>
<dbReference type="Pfam" id="PF02954">
    <property type="entry name" value="HTH_8"/>
    <property type="match status" value="1"/>
</dbReference>
<evidence type="ECO:0000256" key="4">
    <source>
        <dbReference type="ARBA" id="ARBA00023125"/>
    </source>
</evidence>
<keyword evidence="1" id="KW-0547">Nucleotide-binding</keyword>
<keyword evidence="3" id="KW-0805">Transcription regulation</keyword>
<keyword evidence="2" id="KW-0067">ATP-binding</keyword>
<dbReference type="PROSITE" id="PS00688">
    <property type="entry name" value="SIGMA54_INTERACT_3"/>
    <property type="match status" value="1"/>
</dbReference>
<dbReference type="Gene3D" id="1.10.8.60">
    <property type="match status" value="1"/>
</dbReference>
<dbReference type="RefSeq" id="WP_161034488.1">
    <property type="nucleotide sequence ID" value="NZ_WWCL01000001.1"/>
</dbReference>
<dbReference type="InterPro" id="IPR025662">
    <property type="entry name" value="Sigma_54_int_dom_ATP-bd_1"/>
</dbReference>
<proteinExistence type="predicted"/>
<keyword evidence="8" id="KW-1185">Reference proteome</keyword>
<reference evidence="7" key="1">
    <citation type="submission" date="2019-12" db="EMBL/GenBank/DDBJ databases">
        <title>Novel species isolated from a subtropical stream in China.</title>
        <authorList>
            <person name="Lu H."/>
        </authorList>
    </citation>
    <scope>NUCLEOTIDE SEQUENCE [LARGE SCALE GENOMIC DNA]</scope>
    <source>
        <strain evidence="7">FT93W</strain>
    </source>
</reference>
<dbReference type="InterPro" id="IPR025944">
    <property type="entry name" value="Sigma_54_int_dom_CS"/>
</dbReference>
<dbReference type="SMART" id="SM00382">
    <property type="entry name" value="AAA"/>
    <property type="match status" value="1"/>
</dbReference>
<dbReference type="PANTHER" id="PTHR32071">
    <property type="entry name" value="TRANSCRIPTIONAL REGULATORY PROTEIN"/>
    <property type="match status" value="1"/>
</dbReference>
<dbReference type="PROSITE" id="PS00676">
    <property type="entry name" value="SIGMA54_INTERACT_2"/>
    <property type="match status" value="1"/>
</dbReference>
<dbReference type="InterPro" id="IPR045343">
    <property type="entry name" value="VpsR"/>
</dbReference>
<organism evidence="7 8">
    <name type="scientific">Duganella fentianensis</name>
    <dbReference type="NCBI Taxonomy" id="2692177"/>
    <lineage>
        <taxon>Bacteria</taxon>
        <taxon>Pseudomonadati</taxon>
        <taxon>Pseudomonadota</taxon>
        <taxon>Betaproteobacteria</taxon>
        <taxon>Burkholderiales</taxon>
        <taxon>Oxalobacteraceae</taxon>
        <taxon>Telluria group</taxon>
        <taxon>Duganella</taxon>
    </lineage>
</organism>
<dbReference type="InterPro" id="IPR009057">
    <property type="entry name" value="Homeodomain-like_sf"/>
</dbReference>
<keyword evidence="5" id="KW-0804">Transcription</keyword>
<keyword evidence="4" id="KW-0238">DNA-binding</keyword>
<feature type="domain" description="Sigma-54 factor interaction" evidence="6">
    <location>
        <begin position="141"/>
        <end position="370"/>
    </location>
</feature>
<dbReference type="InterPro" id="IPR058031">
    <property type="entry name" value="AAA_lid_NorR"/>
</dbReference>